<evidence type="ECO:0000256" key="5">
    <source>
        <dbReference type="SAM" id="MobiDB-lite"/>
    </source>
</evidence>
<feature type="region of interest" description="Disordered" evidence="5">
    <location>
        <begin position="837"/>
        <end position="870"/>
    </location>
</feature>
<evidence type="ECO:0000259" key="6">
    <source>
        <dbReference type="PROSITE" id="PS51266"/>
    </source>
</evidence>
<evidence type="ECO:0000256" key="3">
    <source>
        <dbReference type="ARBA" id="ARBA00022833"/>
    </source>
</evidence>
<comment type="caution">
    <text evidence="7">The sequence shown here is derived from an EMBL/GenBank/DDBJ whole genome shotgun (WGS) entry which is preliminary data.</text>
</comment>
<evidence type="ECO:0000256" key="4">
    <source>
        <dbReference type="PROSITE-ProRule" id="PRU00601"/>
    </source>
</evidence>
<feature type="region of interest" description="Disordered" evidence="5">
    <location>
        <begin position="133"/>
        <end position="171"/>
    </location>
</feature>
<feature type="region of interest" description="Disordered" evidence="5">
    <location>
        <begin position="500"/>
        <end position="581"/>
    </location>
</feature>
<evidence type="ECO:0000256" key="2">
    <source>
        <dbReference type="ARBA" id="ARBA00022771"/>
    </source>
</evidence>
<evidence type="ECO:0000313" key="8">
    <source>
        <dbReference type="Proteomes" id="UP001148312"/>
    </source>
</evidence>
<evidence type="ECO:0000256" key="1">
    <source>
        <dbReference type="ARBA" id="ARBA00022723"/>
    </source>
</evidence>
<sequence>MSLNGKIPTGRTFLDHTLTNRNFKQIQSPSAQRLRMRWRDRLSPCASQSPRNGPNVVISPPKRELLFAESGLLLSFQKAISAWAIVLASPVTDLDESERAIGDDHVGGLERADFSARCRAGAECPFIHDAAVRDQKKDAPRESSEPKASTSSTNVGDTAGSGCSDANASTSNQAVTKSIVAQVTRPVSKVERNDPREFQLNQLRRRFRPQQEEVIDGTKFTFDLVPSDPDFPFELDALKCILHVPSTYPDKGRPKLSVTNTEMEAAFQNNVSRGFDDIVDFAIRTNARGTLLNWVNTLDRQLERLLTTLERGPKLTFVANTGSVDATEDRKEKADTKPVIPVASQAVSSVSASAKPSSQGKPIAIRPSYTYEQKSQAEKRRAMETKQLEARLGRLPLFQKRSETVFMIPIQPAKPDRLPKSLQLVKMVKLIIPQLYPLEHSSIELQGSSEAEARSVEIGFAQWVDKNSQMNLVSQINYLASNMFNFAKTPLPEVAEQVKLEHVTEEQESPAEKAEPEVPLTGKGDKPHLHVIPRPPEWSVAEQDSGTDMTDGSSYEEDSDEFEESQGESEEGGAPIPAVTDTPGRGVALSFPFMELYGIELLEIAHLAITIKCERCKDSMDFKNVAQLTDSKDVPKVESCKKCANSMSVGFRKQLMHSHANRAGYLDLDGCTVLDMLPSNFIPTCSECSTAYHAPGVSAVRGESAMAICRHCHRKMVFKLPEVKFLVVGSAAMSSRAALPLKKRPKEVLGIVAGQELPRRGRCQHYGKSYRWFRFSCCAKVFPCDKCHDQQTDHPNEHANRMICGFCSREQIYRPESCGICKAGLVGKAGSGFWEGGKGTRNRALMSRKDPRKYKRRGANVPGGTSSKKK</sequence>
<dbReference type="InterPro" id="IPR037274">
    <property type="entry name" value="Znf_CHY_sf"/>
</dbReference>
<dbReference type="InterPro" id="IPR008913">
    <property type="entry name" value="Znf_CHY"/>
</dbReference>
<evidence type="ECO:0000313" key="7">
    <source>
        <dbReference type="EMBL" id="KAJ5495786.1"/>
    </source>
</evidence>
<proteinExistence type="predicted"/>
<feature type="compositionally biased region" description="Polar residues" evidence="5">
    <location>
        <begin position="146"/>
        <end position="156"/>
    </location>
</feature>
<dbReference type="GO" id="GO:0008270">
    <property type="term" value="F:zinc ion binding"/>
    <property type="evidence" value="ECO:0007669"/>
    <property type="project" value="UniProtKB-KW"/>
</dbReference>
<reference evidence="7" key="1">
    <citation type="submission" date="2022-12" db="EMBL/GenBank/DDBJ databases">
        <authorList>
            <person name="Petersen C."/>
        </authorList>
    </citation>
    <scope>NUCLEOTIDE SEQUENCE</scope>
    <source>
        <strain evidence="7">IBT 30728</strain>
    </source>
</reference>
<feature type="domain" description="CHY-type" evidence="6">
    <location>
        <begin position="756"/>
        <end position="823"/>
    </location>
</feature>
<dbReference type="RefSeq" id="XP_056794799.1">
    <property type="nucleotide sequence ID" value="XM_056930506.1"/>
</dbReference>
<protein>
    <recommendedName>
        <fullName evidence="6">CHY-type domain-containing protein</fullName>
    </recommendedName>
</protein>
<keyword evidence="3" id="KW-0862">Zinc</keyword>
<dbReference type="GeneID" id="81620755"/>
<feature type="compositionally biased region" description="Basic and acidic residues" evidence="5">
    <location>
        <begin position="133"/>
        <end position="145"/>
    </location>
</feature>
<keyword evidence="8" id="KW-1185">Reference proteome</keyword>
<name>A0A9W9XMK7_9EURO</name>
<organism evidence="7 8">
    <name type="scientific">Penicillium diatomitis</name>
    <dbReference type="NCBI Taxonomy" id="2819901"/>
    <lineage>
        <taxon>Eukaryota</taxon>
        <taxon>Fungi</taxon>
        <taxon>Dikarya</taxon>
        <taxon>Ascomycota</taxon>
        <taxon>Pezizomycotina</taxon>
        <taxon>Eurotiomycetes</taxon>
        <taxon>Eurotiomycetidae</taxon>
        <taxon>Eurotiales</taxon>
        <taxon>Aspergillaceae</taxon>
        <taxon>Penicillium</taxon>
    </lineage>
</organism>
<keyword evidence="2 4" id="KW-0863">Zinc-finger</keyword>
<dbReference type="PROSITE" id="PS51266">
    <property type="entry name" value="ZF_CHY"/>
    <property type="match status" value="1"/>
</dbReference>
<dbReference type="Proteomes" id="UP001148312">
    <property type="component" value="Unassembled WGS sequence"/>
</dbReference>
<reference evidence="7" key="2">
    <citation type="journal article" date="2023" name="IMA Fungus">
        <title>Comparative genomic study of the Penicillium genus elucidates a diverse pangenome and 15 lateral gene transfer events.</title>
        <authorList>
            <person name="Petersen C."/>
            <person name="Sorensen T."/>
            <person name="Nielsen M.R."/>
            <person name="Sondergaard T.E."/>
            <person name="Sorensen J.L."/>
            <person name="Fitzpatrick D.A."/>
            <person name="Frisvad J.C."/>
            <person name="Nielsen K.L."/>
        </authorList>
    </citation>
    <scope>NUCLEOTIDE SEQUENCE</scope>
    <source>
        <strain evidence="7">IBT 30728</strain>
    </source>
</reference>
<accession>A0A9W9XMK7</accession>
<keyword evidence="1" id="KW-0479">Metal-binding</keyword>
<dbReference type="Pfam" id="PF05495">
    <property type="entry name" value="zf-CHY"/>
    <property type="match status" value="1"/>
</dbReference>
<feature type="region of interest" description="Disordered" evidence="5">
    <location>
        <begin position="351"/>
        <end position="382"/>
    </location>
</feature>
<gene>
    <name evidence="7" type="ORF">N7539_000902</name>
</gene>
<dbReference type="AlphaFoldDB" id="A0A9W9XMK7"/>
<dbReference type="SUPFAM" id="SSF161219">
    <property type="entry name" value="CHY zinc finger-like"/>
    <property type="match status" value="1"/>
</dbReference>
<feature type="compositionally biased region" description="Acidic residues" evidence="5">
    <location>
        <begin position="554"/>
        <end position="571"/>
    </location>
</feature>
<feature type="compositionally biased region" description="Basic and acidic residues" evidence="5">
    <location>
        <begin position="500"/>
        <end position="516"/>
    </location>
</feature>
<dbReference type="EMBL" id="JAPWDQ010000001">
    <property type="protein sequence ID" value="KAJ5495786.1"/>
    <property type="molecule type" value="Genomic_DNA"/>
</dbReference>